<dbReference type="KEGG" id="rci:LRC150"/>
<evidence type="ECO:0000313" key="3">
    <source>
        <dbReference type="Proteomes" id="UP000000663"/>
    </source>
</evidence>
<evidence type="ECO:0000313" key="2">
    <source>
        <dbReference type="EMBL" id="CAJ35160.1"/>
    </source>
</evidence>
<keyword evidence="1" id="KW-0812">Transmembrane</keyword>
<accession>Q0W957</accession>
<keyword evidence="1" id="KW-0472">Membrane</keyword>
<keyword evidence="1" id="KW-1133">Transmembrane helix</keyword>
<organism evidence="2 3">
    <name type="scientific">Methanocella arvoryzae (strain DSM 22066 / NBRC 105507 / MRE50)</name>
    <dbReference type="NCBI Taxonomy" id="351160"/>
    <lineage>
        <taxon>Archaea</taxon>
        <taxon>Methanobacteriati</taxon>
        <taxon>Methanobacteriota</taxon>
        <taxon>Stenosarchaea group</taxon>
        <taxon>Methanomicrobia</taxon>
        <taxon>Methanocellales</taxon>
        <taxon>Methanocellaceae</taxon>
        <taxon>Methanocella</taxon>
    </lineage>
</organism>
<dbReference type="AlphaFoldDB" id="Q0W957"/>
<name>Q0W957_METAR</name>
<feature type="transmembrane region" description="Helical" evidence="1">
    <location>
        <begin position="21"/>
        <end position="39"/>
    </location>
</feature>
<feature type="transmembrane region" description="Helical" evidence="1">
    <location>
        <begin position="59"/>
        <end position="82"/>
    </location>
</feature>
<sequence length="114" mass="12870">MNMVNIPHRILGHRWDSWDNLLLALAIFIDVADFIPFNLPVSAIEAVFLMYLGVAPSRTIIAGIIDFIPIVHFFPWCTLAVLHMRYGVNLGGLSKLFKEEKPQAGHERYHAGSI</sequence>
<gene>
    <name evidence="2" type="ORF">LRC150</name>
</gene>
<evidence type="ECO:0000256" key="1">
    <source>
        <dbReference type="SAM" id="Phobius"/>
    </source>
</evidence>
<protein>
    <submittedName>
        <fullName evidence="2">Uncharacterized protein</fullName>
    </submittedName>
</protein>
<dbReference type="Proteomes" id="UP000000663">
    <property type="component" value="Chromosome"/>
</dbReference>
<proteinExistence type="predicted"/>
<keyword evidence="3" id="KW-1185">Reference proteome</keyword>
<reference evidence="2 3" key="1">
    <citation type="journal article" date="2006" name="Science">
        <title>Genome of rice cluster I archaea -- the key methane producers in the rice rhizosphere.</title>
        <authorList>
            <person name="Erkel C."/>
            <person name="Kube M."/>
            <person name="Reinhardt R."/>
            <person name="Liesack W."/>
        </authorList>
    </citation>
    <scope>NUCLEOTIDE SEQUENCE [LARGE SCALE GENOMIC DNA]</scope>
    <source>
        <strain evidence="3">DSM 22066 / NBRC 105507 / MRE50</strain>
    </source>
</reference>
<dbReference type="eggNOG" id="arCOG11022">
    <property type="taxonomic scope" value="Archaea"/>
</dbReference>
<dbReference type="EMBL" id="AM114193">
    <property type="protein sequence ID" value="CAJ35160.1"/>
    <property type="molecule type" value="Genomic_DNA"/>
</dbReference>